<comment type="caution">
    <text evidence="2">The sequence shown here is derived from an EMBL/GenBank/DDBJ whole genome shotgun (WGS) entry which is preliminary data.</text>
</comment>
<keyword evidence="3" id="KW-1185">Reference proteome</keyword>
<protein>
    <submittedName>
        <fullName evidence="2">Uncharacterized protein</fullName>
    </submittedName>
</protein>
<feature type="region of interest" description="Disordered" evidence="1">
    <location>
        <begin position="1"/>
        <end position="42"/>
    </location>
</feature>
<name>A0A5B7CJH1_PORTR</name>
<dbReference type="Proteomes" id="UP000324222">
    <property type="component" value="Unassembled WGS sequence"/>
</dbReference>
<gene>
    <name evidence="2" type="ORF">E2C01_001518</name>
</gene>
<evidence type="ECO:0000313" key="3">
    <source>
        <dbReference type="Proteomes" id="UP000324222"/>
    </source>
</evidence>
<reference evidence="2 3" key="1">
    <citation type="submission" date="2019-05" db="EMBL/GenBank/DDBJ databases">
        <title>Another draft genome of Portunus trituberculatus and its Hox gene families provides insights of decapod evolution.</title>
        <authorList>
            <person name="Jeong J.-H."/>
            <person name="Song I."/>
            <person name="Kim S."/>
            <person name="Choi T."/>
            <person name="Kim D."/>
            <person name="Ryu S."/>
            <person name="Kim W."/>
        </authorList>
    </citation>
    <scope>NUCLEOTIDE SEQUENCE [LARGE SCALE GENOMIC DNA]</scope>
    <source>
        <tissue evidence="2">Muscle</tissue>
    </source>
</reference>
<evidence type="ECO:0000313" key="2">
    <source>
        <dbReference type="EMBL" id="MPC08921.1"/>
    </source>
</evidence>
<evidence type="ECO:0000256" key="1">
    <source>
        <dbReference type="SAM" id="MobiDB-lite"/>
    </source>
</evidence>
<accession>A0A5B7CJH1</accession>
<proteinExistence type="predicted"/>
<dbReference type="EMBL" id="VSRR010000048">
    <property type="protein sequence ID" value="MPC08921.1"/>
    <property type="molecule type" value="Genomic_DNA"/>
</dbReference>
<dbReference type="AlphaFoldDB" id="A0A5B7CJH1"/>
<sequence>MPRSTSRHVSPPPSPHHYRHRPDSSLGMTAEGHFSDRKGRRRARASHYILEGGGARHMRAASRLPDQCFSLRHSGGHYCRPVTAVMGPQGALGSLTLPGAKLALPALPHDPHAHPPPTTTSENCMWRAWRTPHSLGVLACYIMEALPGASFIPGQRRRPTQIASLLYPREEVAFVEQ</sequence>
<organism evidence="2 3">
    <name type="scientific">Portunus trituberculatus</name>
    <name type="common">Swimming crab</name>
    <name type="synonym">Neptunus trituberculatus</name>
    <dbReference type="NCBI Taxonomy" id="210409"/>
    <lineage>
        <taxon>Eukaryota</taxon>
        <taxon>Metazoa</taxon>
        <taxon>Ecdysozoa</taxon>
        <taxon>Arthropoda</taxon>
        <taxon>Crustacea</taxon>
        <taxon>Multicrustacea</taxon>
        <taxon>Malacostraca</taxon>
        <taxon>Eumalacostraca</taxon>
        <taxon>Eucarida</taxon>
        <taxon>Decapoda</taxon>
        <taxon>Pleocyemata</taxon>
        <taxon>Brachyura</taxon>
        <taxon>Eubrachyura</taxon>
        <taxon>Portunoidea</taxon>
        <taxon>Portunidae</taxon>
        <taxon>Portuninae</taxon>
        <taxon>Portunus</taxon>
    </lineage>
</organism>